<keyword evidence="3" id="KW-1185">Reference proteome</keyword>
<evidence type="ECO:0000313" key="2">
    <source>
        <dbReference type="EMBL" id="KAG6503175.1"/>
    </source>
</evidence>
<reference evidence="2 3" key="1">
    <citation type="submission" date="2020-08" db="EMBL/GenBank/DDBJ databases">
        <title>Plant Genome Project.</title>
        <authorList>
            <person name="Zhang R.-G."/>
        </authorList>
    </citation>
    <scope>NUCLEOTIDE SEQUENCE [LARGE SCALE GENOMIC DNA]</scope>
    <source>
        <tissue evidence="2">Rhizome</tissue>
    </source>
</reference>
<comment type="caution">
    <text evidence="2">The sequence shown here is derived from an EMBL/GenBank/DDBJ whole genome shotgun (WGS) entry which is preliminary data.</text>
</comment>
<dbReference type="AlphaFoldDB" id="A0A8J5G8Y2"/>
<dbReference type="EMBL" id="JACMSC010000010">
    <property type="protein sequence ID" value="KAG6503175.1"/>
    <property type="molecule type" value="Genomic_DNA"/>
</dbReference>
<gene>
    <name evidence="2" type="ORF">ZIOFF_035486</name>
</gene>
<dbReference type="Proteomes" id="UP000734854">
    <property type="component" value="Unassembled WGS sequence"/>
</dbReference>
<evidence type="ECO:0000259" key="1">
    <source>
        <dbReference type="Pfam" id="PF25597"/>
    </source>
</evidence>
<dbReference type="Pfam" id="PF25597">
    <property type="entry name" value="SH3_retrovirus"/>
    <property type="match status" value="1"/>
</dbReference>
<accession>A0A8J5G8Y2</accession>
<feature type="domain" description="Retroviral polymerase SH3-like" evidence="1">
    <location>
        <begin position="139"/>
        <end position="202"/>
    </location>
</feature>
<evidence type="ECO:0000313" key="3">
    <source>
        <dbReference type="Proteomes" id="UP000734854"/>
    </source>
</evidence>
<sequence length="207" mass="23971">MLARGELSMVDWRDPGHHSSTRLASHEGLVMGDWWRYEAMTSRKKANHSCEHHEKNHQEEILNEEGLLHGEEEVVVLLTPIGTLKIRMTEMKDMDMEEAVVEAEVKVVDEVETLDGDITPEEAWSLHKPKVDHLRIFGSLAYAKVQEEKQTKLEDKSQKCILLSYCKNANGYKCYNSITQKLVVSKDLEFDEEQAWNWNNNNNDDMK</sequence>
<protein>
    <recommendedName>
        <fullName evidence="1">Retroviral polymerase SH3-like domain-containing protein</fullName>
    </recommendedName>
</protein>
<organism evidence="2 3">
    <name type="scientific">Zingiber officinale</name>
    <name type="common">Ginger</name>
    <name type="synonym">Amomum zingiber</name>
    <dbReference type="NCBI Taxonomy" id="94328"/>
    <lineage>
        <taxon>Eukaryota</taxon>
        <taxon>Viridiplantae</taxon>
        <taxon>Streptophyta</taxon>
        <taxon>Embryophyta</taxon>
        <taxon>Tracheophyta</taxon>
        <taxon>Spermatophyta</taxon>
        <taxon>Magnoliopsida</taxon>
        <taxon>Liliopsida</taxon>
        <taxon>Zingiberales</taxon>
        <taxon>Zingiberaceae</taxon>
        <taxon>Zingiber</taxon>
    </lineage>
</organism>
<proteinExistence type="predicted"/>
<name>A0A8J5G8Y2_ZINOF</name>
<dbReference type="InterPro" id="IPR057670">
    <property type="entry name" value="SH3_retrovirus"/>
</dbReference>